<keyword evidence="2" id="KW-1185">Reference proteome</keyword>
<name>A0A2S1GMN7_9CAUD</name>
<protein>
    <submittedName>
        <fullName evidence="1">Uncharacterized protein</fullName>
    </submittedName>
</protein>
<evidence type="ECO:0000313" key="1">
    <source>
        <dbReference type="EMBL" id="AWD90645.1"/>
    </source>
</evidence>
<dbReference type="RefSeq" id="YP_009800563.1">
    <property type="nucleotide sequence ID" value="NC_047955.1"/>
</dbReference>
<dbReference type="KEGG" id="vg:54991063"/>
<reference evidence="1 2" key="1">
    <citation type="submission" date="2018-03" db="EMBL/GenBank/DDBJ databases">
        <title>Phage therapy in agriculture - a green tech approach to combat plant pathogenic bacteria.</title>
        <authorList>
            <person name="Carstens A.B."/>
            <person name="Djurhuus A.M."/>
            <person name="Hansen L.H."/>
        </authorList>
    </citation>
    <scope>NUCLEOTIDE SEQUENCE [LARGE SCALE GENOMIC DNA]</scope>
</reference>
<evidence type="ECO:0000313" key="2">
    <source>
        <dbReference type="Proteomes" id="UP000247194"/>
    </source>
</evidence>
<dbReference type="GeneID" id="54991063"/>
<organism evidence="1 2">
    <name type="scientific">Pseudomonas phage Nerthus</name>
    <dbReference type="NCBI Taxonomy" id="2163984"/>
    <lineage>
        <taxon>Viruses</taxon>
        <taxon>Duplodnaviria</taxon>
        <taxon>Heunggongvirae</taxon>
        <taxon>Uroviricota</taxon>
        <taxon>Caudoviricetes</taxon>
        <taxon>Autographivirales</taxon>
        <taxon>Autosignataviridae</taxon>
        <taxon>Colwellvirinae</taxon>
        <taxon>Nerthusvirus</taxon>
        <taxon>Nerthusvirus nerthus</taxon>
        <taxon>Uliginvirus nerthus</taxon>
    </lineage>
</organism>
<sequence>MARMTLTIEVDQLEDDADCDKLANQMRETLQEAYPYIEVNVLEVDGPELSL</sequence>
<dbReference type="EMBL" id="MH113813">
    <property type="protein sequence ID" value="AWD90645.1"/>
    <property type="molecule type" value="Genomic_DNA"/>
</dbReference>
<dbReference type="Proteomes" id="UP000247194">
    <property type="component" value="Segment"/>
</dbReference>
<proteinExistence type="predicted"/>
<accession>A0A2S1GMN7</accession>